<keyword evidence="2" id="KW-1185">Reference proteome</keyword>
<evidence type="ECO:0000313" key="1">
    <source>
        <dbReference type="EMBL" id="CAG8569363.1"/>
    </source>
</evidence>
<name>A0ACA9M4Z0_9GLOM</name>
<evidence type="ECO:0000313" key="2">
    <source>
        <dbReference type="Proteomes" id="UP000789702"/>
    </source>
</evidence>
<organism evidence="1 2">
    <name type="scientific">Dentiscutata heterogama</name>
    <dbReference type="NCBI Taxonomy" id="1316150"/>
    <lineage>
        <taxon>Eukaryota</taxon>
        <taxon>Fungi</taxon>
        <taxon>Fungi incertae sedis</taxon>
        <taxon>Mucoromycota</taxon>
        <taxon>Glomeromycotina</taxon>
        <taxon>Glomeromycetes</taxon>
        <taxon>Diversisporales</taxon>
        <taxon>Gigasporaceae</taxon>
        <taxon>Dentiscutata</taxon>
    </lineage>
</organism>
<reference evidence="1" key="1">
    <citation type="submission" date="2021-06" db="EMBL/GenBank/DDBJ databases">
        <authorList>
            <person name="Kallberg Y."/>
            <person name="Tangrot J."/>
            <person name="Rosling A."/>
        </authorList>
    </citation>
    <scope>NUCLEOTIDE SEQUENCE</scope>
    <source>
        <strain evidence="1">IL203A</strain>
    </source>
</reference>
<accession>A0ACA9M4Z0</accession>
<dbReference type="Proteomes" id="UP000789702">
    <property type="component" value="Unassembled WGS sequence"/>
</dbReference>
<sequence>MKLYGLYYNFITLYLFLINLIIITKSQSFFNYTERNLNETFSQNGSPLIADIKTYDDGTILVHIVRFDSTQTIDCSRFHGMSLEQQIHIRIIHLNGTVKEIEPDLKLHPINYCLFNNAKYKFNKFNNVVVYLKDTNYQKNNARIFRDIINPITIYPLQKQFILVTYIKTTNSSYLTSFDEWGEIIDWNGKSRSSIRLGIWDNSAIQLNVNQKLGFLRFANVNSHLIGLKQYSVDNFGNLTQLINDSIRSYTFPFFPIAKMPTGDNGYAIVVTFTVESNSVNSFIQNGELYLIFIPYNKAANNNGPKLFYKITQPNIINSAYCNIDPFAEGIYCTVSDNSSHYTRIRLSSSKISGLPTFTAISDLPNITGLFQQGWETKAMPFGGYILDVTAHDDNDNNTYHYIYAYDDFNTLITSNSSGPYLTNFLGANAIIRNNTFLLASPHTNENSWSLLTIQLPKVRQDNGYDNVLIKKTVPSINATVNSSTTALSITFKDRLVLSTGNITIYKASDNSIRQRVSGKMQDFCKIDPDGFTVN</sequence>
<dbReference type="EMBL" id="CAJVPU010007158">
    <property type="protein sequence ID" value="CAG8569363.1"/>
    <property type="molecule type" value="Genomic_DNA"/>
</dbReference>
<feature type="non-terminal residue" evidence="1">
    <location>
        <position position="535"/>
    </location>
</feature>
<proteinExistence type="predicted"/>
<comment type="caution">
    <text evidence="1">The sequence shown here is derived from an EMBL/GenBank/DDBJ whole genome shotgun (WGS) entry which is preliminary data.</text>
</comment>
<protein>
    <submittedName>
        <fullName evidence="1">3237_t:CDS:1</fullName>
    </submittedName>
</protein>
<gene>
    <name evidence="1" type="ORF">DHETER_LOCUS5990</name>
</gene>